<dbReference type="InterPro" id="IPR012336">
    <property type="entry name" value="Thioredoxin-like_fold"/>
</dbReference>
<dbReference type="InterPro" id="IPR036249">
    <property type="entry name" value="Thioredoxin-like_sf"/>
</dbReference>
<dbReference type="AlphaFoldDB" id="A0A100XFS6"/>
<dbReference type="Gene3D" id="3.40.30.10">
    <property type="entry name" value="Glutaredoxin"/>
    <property type="match status" value="1"/>
</dbReference>
<protein>
    <recommendedName>
        <fullName evidence="2">Thioredoxin-like fold domain-containing protein</fullName>
    </recommendedName>
</protein>
<dbReference type="Proteomes" id="UP000069654">
    <property type="component" value="Unassembled WGS sequence"/>
</dbReference>
<dbReference type="Pfam" id="PF13462">
    <property type="entry name" value="Thioredoxin_4"/>
    <property type="match status" value="1"/>
</dbReference>
<evidence type="ECO:0000256" key="1">
    <source>
        <dbReference type="SAM" id="SignalP"/>
    </source>
</evidence>
<sequence>MRWLTLTAMLGVAVLLSGCTVTVDGAASAPADAPGDATVVVAEDGYGVELGYQFAPARIEIYIEPLCPACARLQRRYGEDLRSAIERDELRVTYRPLTFLDRSGGYSKRVSNALFAAAEPGSDAGATQVQAFVMQTYRLLSPVGDNLDARGLAAVAGDVGLPDDVVDLIADNAPAVDVEAMDSYNTERFEELTGKRAYTPMVFDLNARAEVDVDDPDWVADVIEGS</sequence>
<dbReference type="EMBL" id="BCTB01000018">
    <property type="protein sequence ID" value="GAT15752.1"/>
    <property type="molecule type" value="Genomic_DNA"/>
</dbReference>
<dbReference type="SUPFAM" id="SSF52833">
    <property type="entry name" value="Thioredoxin-like"/>
    <property type="match status" value="1"/>
</dbReference>
<dbReference type="RefSeq" id="WP_003926645.1">
    <property type="nucleotide sequence ID" value="NZ_BCTB01000018.1"/>
</dbReference>
<comment type="caution">
    <text evidence="3">The sequence shown here is derived from an EMBL/GenBank/DDBJ whole genome shotgun (WGS) entry which is preliminary data.</text>
</comment>
<dbReference type="OrthoDB" id="117402at2"/>
<name>A0A100XFS6_MYCTH</name>
<dbReference type="STRING" id="1797.RMCT_2722"/>
<keyword evidence="1" id="KW-0732">Signal</keyword>
<evidence type="ECO:0000313" key="4">
    <source>
        <dbReference type="Proteomes" id="UP000069654"/>
    </source>
</evidence>
<feature type="domain" description="Thioredoxin-like fold" evidence="2">
    <location>
        <begin position="47"/>
        <end position="121"/>
    </location>
</feature>
<dbReference type="CDD" id="cd02972">
    <property type="entry name" value="DsbA_family"/>
    <property type="match status" value="1"/>
</dbReference>
<evidence type="ECO:0000313" key="3">
    <source>
        <dbReference type="EMBL" id="GAT15752.1"/>
    </source>
</evidence>
<reference evidence="4" key="2">
    <citation type="submission" date="2016-02" db="EMBL/GenBank/DDBJ databases">
        <title>Draft genome sequence of five rapidly growing Mycobacterium species.</title>
        <authorList>
            <person name="Katahira K."/>
            <person name="Gotou Y."/>
            <person name="Iida K."/>
            <person name="Ogura Y."/>
            <person name="Hayashi T."/>
        </authorList>
    </citation>
    <scope>NUCLEOTIDE SEQUENCE [LARGE SCALE GENOMIC DNA]</scope>
    <source>
        <strain evidence="4">JCM6362</strain>
    </source>
</reference>
<accession>A0A100XFS6</accession>
<gene>
    <name evidence="3" type="ORF">RMCT_2722</name>
</gene>
<dbReference type="OMA" id="IFTEPQC"/>
<feature type="signal peptide" evidence="1">
    <location>
        <begin position="1"/>
        <end position="25"/>
    </location>
</feature>
<organism evidence="3 4">
    <name type="scientific">Mycolicibacterium thermoresistibile</name>
    <name type="common">Mycobacterium thermoresistibile</name>
    <dbReference type="NCBI Taxonomy" id="1797"/>
    <lineage>
        <taxon>Bacteria</taxon>
        <taxon>Bacillati</taxon>
        <taxon>Actinomycetota</taxon>
        <taxon>Actinomycetes</taxon>
        <taxon>Mycobacteriales</taxon>
        <taxon>Mycobacteriaceae</taxon>
        <taxon>Mycolicibacterium</taxon>
    </lineage>
</organism>
<evidence type="ECO:0000259" key="2">
    <source>
        <dbReference type="Pfam" id="PF13462"/>
    </source>
</evidence>
<reference evidence="3 4" key="1">
    <citation type="journal article" date="2016" name="Genome Announc.">
        <title>Draft Genome Sequences of Five Rapidly Growing Mycobacterium Species, M. thermoresistibile, M. fortuitum subsp. acetamidolyticum, M. canariasense, M. brisbanense, and M. novocastrense.</title>
        <authorList>
            <person name="Katahira K."/>
            <person name="Ogura Y."/>
            <person name="Gotoh Y."/>
            <person name="Hayashi T."/>
        </authorList>
    </citation>
    <scope>NUCLEOTIDE SEQUENCE [LARGE SCALE GENOMIC DNA]</scope>
    <source>
        <strain evidence="3 4">JCM6362</strain>
    </source>
</reference>
<feature type="chain" id="PRO_5007090978" description="Thioredoxin-like fold domain-containing protein" evidence="1">
    <location>
        <begin position="26"/>
        <end position="226"/>
    </location>
</feature>
<proteinExistence type="predicted"/>
<dbReference type="PROSITE" id="PS51257">
    <property type="entry name" value="PROKAR_LIPOPROTEIN"/>
    <property type="match status" value="1"/>
</dbReference>